<sequence>MSYATPAKLVCTIATAATLAAAGCGTTGHNSNSSAGTAGVTAAAGGSSAGDFCTLDAKLVARKQHDLGAALGSDAANQSQIVDDLLKDAPVTQSDLIAAAPPEPHRYLADLADPNKMDAMMDNMKGVNDWALKNCDAKYRPLFEWQDKFLGS</sequence>
<name>A0A1A0N5E6_MYCMU</name>
<evidence type="ECO:0000256" key="1">
    <source>
        <dbReference type="SAM" id="SignalP"/>
    </source>
</evidence>
<reference evidence="2 3" key="1">
    <citation type="submission" date="2016-06" db="EMBL/GenBank/DDBJ databases">
        <authorList>
            <person name="Kjaerup R.B."/>
            <person name="Dalgaard T.S."/>
            <person name="Juul-Madsen H.R."/>
        </authorList>
    </citation>
    <scope>NUCLEOTIDE SEQUENCE [LARGE SCALE GENOMIC DNA]</scope>
    <source>
        <strain evidence="2 3">1199456.5</strain>
    </source>
</reference>
<accession>A0A1A0N5E6</accession>
<dbReference type="EMBL" id="LZSF01000004">
    <property type="protein sequence ID" value="OBA92905.1"/>
    <property type="molecule type" value="Genomic_DNA"/>
</dbReference>
<organism evidence="2 3">
    <name type="scientific">Mycolicibacterium mucogenicum</name>
    <name type="common">Mycobacterium mucogenicum</name>
    <dbReference type="NCBI Taxonomy" id="56689"/>
    <lineage>
        <taxon>Bacteria</taxon>
        <taxon>Bacillati</taxon>
        <taxon>Actinomycetota</taxon>
        <taxon>Actinomycetes</taxon>
        <taxon>Mycobacteriales</taxon>
        <taxon>Mycobacteriaceae</taxon>
        <taxon>Mycolicibacterium</taxon>
    </lineage>
</organism>
<protein>
    <recommendedName>
        <fullName evidence="4">Hemophore-related protein</fullName>
    </recommendedName>
</protein>
<evidence type="ECO:0000313" key="3">
    <source>
        <dbReference type="Proteomes" id="UP000093962"/>
    </source>
</evidence>
<evidence type="ECO:0000313" key="2">
    <source>
        <dbReference type="EMBL" id="OBA92905.1"/>
    </source>
</evidence>
<feature type="signal peptide" evidence="1">
    <location>
        <begin position="1"/>
        <end position="16"/>
    </location>
</feature>
<comment type="caution">
    <text evidence="2">The sequence shown here is derived from an EMBL/GenBank/DDBJ whole genome shotgun (WGS) entry which is preliminary data.</text>
</comment>
<dbReference type="AlphaFoldDB" id="A0A1A0N5E6"/>
<dbReference type="Proteomes" id="UP000093962">
    <property type="component" value="Unassembled WGS sequence"/>
</dbReference>
<feature type="chain" id="PRO_5008295602" description="Hemophore-related protein" evidence="1">
    <location>
        <begin position="17"/>
        <end position="152"/>
    </location>
</feature>
<evidence type="ECO:0008006" key="4">
    <source>
        <dbReference type="Google" id="ProtNLM"/>
    </source>
</evidence>
<proteinExistence type="predicted"/>
<keyword evidence="1" id="KW-0732">Signal</keyword>
<gene>
    <name evidence="2" type="ORF">A5642_08530</name>
</gene>